<dbReference type="SMART" id="SM00254">
    <property type="entry name" value="ShKT"/>
    <property type="match status" value="1"/>
</dbReference>
<protein>
    <recommendedName>
        <fullName evidence="3">ShKT domain-containing protein</fullName>
    </recommendedName>
</protein>
<dbReference type="WBParaSite" id="TCONS_00012185.p1">
    <property type="protein sequence ID" value="TCONS_00012185.p1"/>
    <property type="gene ID" value="XLOC_007642"/>
</dbReference>
<name>A0AAF5DJ08_STRER</name>
<feature type="signal peptide" evidence="2">
    <location>
        <begin position="1"/>
        <end position="19"/>
    </location>
</feature>
<accession>A0AAF5DJ08</accession>
<dbReference type="PANTHER" id="PTHR37431:SF3">
    <property type="entry name" value="DUF19 DOMAIN-CONTAINING PROTEIN"/>
    <property type="match status" value="1"/>
</dbReference>
<evidence type="ECO:0000313" key="4">
    <source>
        <dbReference type="Proteomes" id="UP000035681"/>
    </source>
</evidence>
<proteinExistence type="predicted"/>
<dbReference type="AlphaFoldDB" id="A0AAF5DJ08"/>
<sequence>MFTLYKIFLFFFILSPIIYIVPEKEGTEFCPQIYNEQIQNCVLPVSQFAKILHQQGGDQSSSIGGGDLNQAFSIPKVGKDVFHELCRLIRNFDSCVIKSREECPRHITINLIDASYGYLCNEAHDVFLNSAECLMELDLQPDIKQCHDETLHEIETISTTTDITLLLKLDRMCRALNYFSSCVRIPIKEKCGNEAWHVIYHVLKHTTKTLMPGCIFNYNHYTRKHHSKKVHTNEGINNHNQDINKQNIKLESYNDGEERFKNYNENDYDGSREVTNNSKKFDIKIENKTEKNEDGIINNKPFIMNDKLNKKIDEELTTTVDYDNKLFESTTSKDNLILNCLDTNPHCKRLERACLLPTYRIKMQTECPLTCNLCLFHDNISKDNNNVNYNSSSFQLQPSYIFTIALFFWFMHK</sequence>
<keyword evidence="4" id="KW-1185">Reference proteome</keyword>
<dbReference type="InterPro" id="IPR003582">
    <property type="entry name" value="ShKT_dom"/>
</dbReference>
<evidence type="ECO:0000256" key="1">
    <source>
        <dbReference type="PROSITE-ProRule" id="PRU01005"/>
    </source>
</evidence>
<feature type="chain" id="PRO_5042137164" description="ShKT domain-containing protein" evidence="2">
    <location>
        <begin position="20"/>
        <end position="413"/>
    </location>
</feature>
<dbReference type="PANTHER" id="PTHR37431">
    <property type="entry name" value="PROTEIN CBG06927"/>
    <property type="match status" value="1"/>
</dbReference>
<organism evidence="4 5">
    <name type="scientific">Strongyloides stercoralis</name>
    <name type="common">Threadworm</name>
    <dbReference type="NCBI Taxonomy" id="6248"/>
    <lineage>
        <taxon>Eukaryota</taxon>
        <taxon>Metazoa</taxon>
        <taxon>Ecdysozoa</taxon>
        <taxon>Nematoda</taxon>
        <taxon>Chromadorea</taxon>
        <taxon>Rhabditida</taxon>
        <taxon>Tylenchina</taxon>
        <taxon>Panagrolaimomorpha</taxon>
        <taxon>Strongyloidoidea</taxon>
        <taxon>Strongyloididae</taxon>
        <taxon>Strongyloides</taxon>
    </lineage>
</organism>
<feature type="domain" description="ShKT" evidence="3">
    <location>
        <begin position="340"/>
        <end position="374"/>
    </location>
</feature>
<feature type="disulfide bond" evidence="1">
    <location>
        <begin position="340"/>
        <end position="374"/>
    </location>
</feature>
<evidence type="ECO:0000259" key="3">
    <source>
        <dbReference type="PROSITE" id="PS51670"/>
    </source>
</evidence>
<evidence type="ECO:0000256" key="2">
    <source>
        <dbReference type="SAM" id="SignalP"/>
    </source>
</evidence>
<keyword evidence="1" id="KW-1015">Disulfide bond</keyword>
<comment type="caution">
    <text evidence="1">Lacks conserved residue(s) required for the propagation of feature annotation.</text>
</comment>
<reference evidence="5" key="1">
    <citation type="submission" date="2024-02" db="UniProtKB">
        <authorList>
            <consortium name="WormBaseParasite"/>
        </authorList>
    </citation>
    <scope>IDENTIFICATION</scope>
</reference>
<keyword evidence="2" id="KW-0732">Signal</keyword>
<dbReference type="Proteomes" id="UP000035681">
    <property type="component" value="Unplaced"/>
</dbReference>
<dbReference type="Pfam" id="PF01549">
    <property type="entry name" value="ShK"/>
    <property type="match status" value="1"/>
</dbReference>
<evidence type="ECO:0000313" key="5">
    <source>
        <dbReference type="WBParaSite" id="TCONS_00012185.p1"/>
    </source>
</evidence>
<dbReference type="PROSITE" id="PS51670">
    <property type="entry name" value="SHKT"/>
    <property type="match status" value="1"/>
</dbReference>